<sequence>MKAYQDNFNLYMDNLNVLAVGIDDKSYNIDGNCLYILIDSKAKEENTLEKVNYNTKFTNFMNVLRRKPYYRTDYVFSDIDKIYSKHMLVVDLPMNFEEKLRLFRAGKYSEMYSPIEISLYFKRHSKAYNVMYKTATQKQEFISQVHRDYDVKLTIEDLKDSELEYPPFIWDEVFNY</sequence>
<name>A0A8S5UQS4_9CAUD</name>
<organism evidence="1">
    <name type="scientific">Podoviridae sp. ctQyH19</name>
    <dbReference type="NCBI Taxonomy" id="2825249"/>
    <lineage>
        <taxon>Viruses</taxon>
        <taxon>Duplodnaviria</taxon>
        <taxon>Heunggongvirae</taxon>
        <taxon>Uroviricota</taxon>
        <taxon>Caudoviricetes</taxon>
    </lineage>
</organism>
<protein>
    <submittedName>
        <fullName evidence="1">Uncharacterized protein</fullName>
    </submittedName>
</protein>
<dbReference type="EMBL" id="BK016121">
    <property type="protein sequence ID" value="DAF96823.1"/>
    <property type="molecule type" value="Genomic_DNA"/>
</dbReference>
<accession>A0A8S5UQS4</accession>
<evidence type="ECO:0000313" key="1">
    <source>
        <dbReference type="EMBL" id="DAF96823.1"/>
    </source>
</evidence>
<proteinExistence type="predicted"/>
<reference evidence="1" key="1">
    <citation type="journal article" date="2021" name="Proc. Natl. Acad. Sci. U.S.A.">
        <title>A Catalog of Tens of Thousands of Viruses from Human Metagenomes Reveals Hidden Associations with Chronic Diseases.</title>
        <authorList>
            <person name="Tisza M.J."/>
            <person name="Buck C.B."/>
        </authorList>
    </citation>
    <scope>NUCLEOTIDE SEQUENCE</scope>
    <source>
        <strain evidence="1">CtQyH19</strain>
    </source>
</reference>